<dbReference type="AlphaFoldDB" id="A0A0F9AJD6"/>
<sequence length="82" mass="9220">MKEATYNLTNGEKLTVEYDETAPCRICSKPVTAASVGGTDVCPWCDMGTHRDGTKWTFGEMMAMIGKEPEKSEWEKRIKLTK</sequence>
<evidence type="ECO:0000313" key="1">
    <source>
        <dbReference type="EMBL" id="KKK98385.1"/>
    </source>
</evidence>
<dbReference type="EMBL" id="LAZR01045639">
    <property type="protein sequence ID" value="KKK98385.1"/>
    <property type="molecule type" value="Genomic_DNA"/>
</dbReference>
<accession>A0A0F9AJD6</accession>
<name>A0A0F9AJD6_9ZZZZ</name>
<proteinExistence type="predicted"/>
<comment type="caution">
    <text evidence="1">The sequence shown here is derived from an EMBL/GenBank/DDBJ whole genome shotgun (WGS) entry which is preliminary data.</text>
</comment>
<protein>
    <submittedName>
        <fullName evidence="1">Uncharacterized protein</fullName>
    </submittedName>
</protein>
<reference evidence="1" key="1">
    <citation type="journal article" date="2015" name="Nature">
        <title>Complex archaea that bridge the gap between prokaryotes and eukaryotes.</title>
        <authorList>
            <person name="Spang A."/>
            <person name="Saw J.H."/>
            <person name="Jorgensen S.L."/>
            <person name="Zaremba-Niedzwiedzka K."/>
            <person name="Martijn J."/>
            <person name="Lind A.E."/>
            <person name="van Eijk R."/>
            <person name="Schleper C."/>
            <person name="Guy L."/>
            <person name="Ettema T.J."/>
        </authorList>
    </citation>
    <scope>NUCLEOTIDE SEQUENCE</scope>
</reference>
<organism evidence="1">
    <name type="scientific">marine sediment metagenome</name>
    <dbReference type="NCBI Taxonomy" id="412755"/>
    <lineage>
        <taxon>unclassified sequences</taxon>
        <taxon>metagenomes</taxon>
        <taxon>ecological metagenomes</taxon>
    </lineage>
</organism>
<gene>
    <name evidence="1" type="ORF">LCGC14_2643320</name>
</gene>